<comment type="caution">
    <text evidence="2">The sequence shown here is derived from an EMBL/GenBank/DDBJ whole genome shotgun (WGS) entry which is preliminary data.</text>
</comment>
<evidence type="ECO:0000259" key="1">
    <source>
        <dbReference type="Pfam" id="PF04149"/>
    </source>
</evidence>
<keyword evidence="3" id="KW-1185">Reference proteome</keyword>
<reference evidence="2" key="1">
    <citation type="submission" date="2022-06" db="EMBL/GenBank/DDBJ databases">
        <title>Genomic Encyclopedia of Archaeal and Bacterial Type Strains, Phase II (KMG-II): from individual species to whole genera.</title>
        <authorList>
            <person name="Goeker M."/>
        </authorList>
    </citation>
    <scope>NUCLEOTIDE SEQUENCE</scope>
    <source>
        <strain evidence="2">DSM 43935</strain>
    </source>
</reference>
<dbReference type="InterPro" id="IPR007278">
    <property type="entry name" value="DUF397"/>
</dbReference>
<dbReference type="RefSeq" id="WP_253767677.1">
    <property type="nucleotide sequence ID" value="NZ_JAMTCK010000002.1"/>
</dbReference>
<gene>
    <name evidence="2" type="ORF">LX83_001075</name>
</gene>
<feature type="domain" description="DUF397" evidence="1">
    <location>
        <begin position="7"/>
        <end position="60"/>
    </location>
</feature>
<sequence length="67" mass="7314">MTTPVSTWRKSSRSNSNKKYDCVEVALGANWAGLRDSKHPEAGNIQVNTGAWTQFLTAAKSGRFDLG</sequence>
<dbReference type="Pfam" id="PF04149">
    <property type="entry name" value="DUF397"/>
    <property type="match status" value="1"/>
</dbReference>
<dbReference type="EMBL" id="JAMTCK010000002">
    <property type="protein sequence ID" value="MCP2164235.1"/>
    <property type="molecule type" value="Genomic_DNA"/>
</dbReference>
<evidence type="ECO:0000313" key="3">
    <source>
        <dbReference type="Proteomes" id="UP001206128"/>
    </source>
</evidence>
<name>A0AAE3GBA5_9PSEU</name>
<evidence type="ECO:0000313" key="2">
    <source>
        <dbReference type="EMBL" id="MCP2164235.1"/>
    </source>
</evidence>
<protein>
    <recommendedName>
        <fullName evidence="1">DUF397 domain-containing protein</fullName>
    </recommendedName>
</protein>
<accession>A0AAE3GBA5</accession>
<organism evidence="2 3">
    <name type="scientific">Goodfellowiella coeruleoviolacea</name>
    <dbReference type="NCBI Taxonomy" id="334858"/>
    <lineage>
        <taxon>Bacteria</taxon>
        <taxon>Bacillati</taxon>
        <taxon>Actinomycetota</taxon>
        <taxon>Actinomycetes</taxon>
        <taxon>Pseudonocardiales</taxon>
        <taxon>Pseudonocardiaceae</taxon>
        <taxon>Goodfellowiella</taxon>
    </lineage>
</organism>
<dbReference type="Proteomes" id="UP001206128">
    <property type="component" value="Unassembled WGS sequence"/>
</dbReference>
<proteinExistence type="predicted"/>
<dbReference type="AlphaFoldDB" id="A0AAE3GBA5"/>